<evidence type="ECO:0000313" key="2">
    <source>
        <dbReference type="Proteomes" id="UP000078541"/>
    </source>
</evidence>
<gene>
    <name evidence="1" type="ORF">ALC56_11697</name>
</gene>
<dbReference type="EMBL" id="KQ981880">
    <property type="protein sequence ID" value="KYN33884.1"/>
    <property type="molecule type" value="Genomic_DNA"/>
</dbReference>
<proteinExistence type="predicted"/>
<evidence type="ECO:0000313" key="1">
    <source>
        <dbReference type="EMBL" id="KYN33884.1"/>
    </source>
</evidence>
<protein>
    <submittedName>
        <fullName evidence="1">Uncharacterized protein</fullName>
    </submittedName>
</protein>
<name>A0A195F1A5_9HYME</name>
<dbReference type="AlphaFoldDB" id="A0A195F1A5"/>
<reference evidence="1 2" key="1">
    <citation type="submission" date="2016-03" db="EMBL/GenBank/DDBJ databases">
        <title>Trachymyrmex septentrionalis WGS genome.</title>
        <authorList>
            <person name="Nygaard S."/>
            <person name="Hu H."/>
            <person name="Boomsma J."/>
            <person name="Zhang G."/>
        </authorList>
    </citation>
    <scope>NUCLEOTIDE SEQUENCE [LARGE SCALE GENOMIC DNA]</scope>
    <source>
        <strain evidence="1">Tsep2-gDNA-1</strain>
        <tissue evidence="1">Whole body</tissue>
    </source>
</reference>
<sequence>MFVLCTACGETDAEELEGRIRRHRLQTSGESSLEQNKTSIFDFFNRADDFVIDKQLTIKKDINNKKFFCIQFIPNISTKISMLLKNVPFLRMAYRDINKFNRFIKVQKDVLNAALYLPVRSKEADSKGDTWRSQSVHLQIRFTRHEPPSPSGENLVGSFSLSRIPIRISFNRAQKRKSARGPYTCGL</sequence>
<accession>A0A195F1A5</accession>
<keyword evidence="2" id="KW-1185">Reference proteome</keyword>
<dbReference type="Proteomes" id="UP000078541">
    <property type="component" value="Unassembled WGS sequence"/>
</dbReference>
<organism evidence="1 2">
    <name type="scientific">Trachymyrmex septentrionalis</name>
    <dbReference type="NCBI Taxonomy" id="34720"/>
    <lineage>
        <taxon>Eukaryota</taxon>
        <taxon>Metazoa</taxon>
        <taxon>Ecdysozoa</taxon>
        <taxon>Arthropoda</taxon>
        <taxon>Hexapoda</taxon>
        <taxon>Insecta</taxon>
        <taxon>Pterygota</taxon>
        <taxon>Neoptera</taxon>
        <taxon>Endopterygota</taxon>
        <taxon>Hymenoptera</taxon>
        <taxon>Apocrita</taxon>
        <taxon>Aculeata</taxon>
        <taxon>Formicoidea</taxon>
        <taxon>Formicidae</taxon>
        <taxon>Myrmicinae</taxon>
        <taxon>Trachymyrmex</taxon>
    </lineage>
</organism>